<keyword evidence="1" id="KW-0853">WD repeat</keyword>
<dbReference type="InterPro" id="IPR015943">
    <property type="entry name" value="WD40/YVTN_repeat-like_dom_sf"/>
</dbReference>
<reference evidence="2" key="1">
    <citation type="submission" date="2021-05" db="EMBL/GenBank/DDBJ databases">
        <authorList>
            <person name="Pietrasiak N."/>
            <person name="Ward R."/>
            <person name="Stajich J.E."/>
            <person name="Kurbessoian T."/>
        </authorList>
    </citation>
    <scope>NUCLEOTIDE SEQUENCE</scope>
    <source>
        <strain evidence="2">GSE-NOS-MK-12-04C</strain>
    </source>
</reference>
<comment type="caution">
    <text evidence="2">The sequence shown here is derived from an EMBL/GenBank/DDBJ whole genome shotgun (WGS) entry which is preliminary data.</text>
</comment>
<feature type="repeat" description="WD" evidence="1">
    <location>
        <begin position="152"/>
        <end position="184"/>
    </location>
</feature>
<name>A0A951UQZ7_9CYAN</name>
<dbReference type="AlphaFoldDB" id="A0A951UQZ7"/>
<dbReference type="SUPFAM" id="SSF50978">
    <property type="entry name" value="WD40 repeat-like"/>
    <property type="match status" value="1"/>
</dbReference>
<feature type="repeat" description="WD" evidence="1">
    <location>
        <begin position="111"/>
        <end position="143"/>
    </location>
</feature>
<gene>
    <name evidence="2" type="ORF">KME60_01580</name>
</gene>
<dbReference type="InterPro" id="IPR036322">
    <property type="entry name" value="WD40_repeat_dom_sf"/>
</dbReference>
<evidence type="ECO:0000313" key="2">
    <source>
        <dbReference type="EMBL" id="MBW4666147.1"/>
    </source>
</evidence>
<accession>A0A951UQZ7</accession>
<dbReference type="Proteomes" id="UP000729701">
    <property type="component" value="Unassembled WGS sequence"/>
</dbReference>
<protein>
    <submittedName>
        <fullName evidence="2">Uncharacterized protein</fullName>
    </submittedName>
</protein>
<dbReference type="EMBL" id="JAHHGZ010000001">
    <property type="protein sequence ID" value="MBW4666147.1"/>
    <property type="molecule type" value="Genomic_DNA"/>
</dbReference>
<proteinExistence type="predicted"/>
<dbReference type="SMART" id="SM00320">
    <property type="entry name" value="WD40"/>
    <property type="match status" value="2"/>
</dbReference>
<sequence>MTTNQFFNEELYLAKNPKVASSVTSGKYASGYDEFIQVGQFVERNGVIFNGTNRNDTVQASGQKSSVIGVNVETAEVGNRLINAETSSLGVDEIDILLGSPGRNLFYLGDNAAEKPIVQSIQFQPNSYLLASASADGMVCLWNKGRKLTQFLDGADGGLSCLSWHPQGHQFAVGGNNGELIIWSKGMRGQGFGRDDF</sequence>
<evidence type="ECO:0000313" key="3">
    <source>
        <dbReference type="Proteomes" id="UP000729701"/>
    </source>
</evidence>
<dbReference type="Gene3D" id="2.130.10.10">
    <property type="entry name" value="YVTN repeat-like/Quinoprotein amine dehydrogenase"/>
    <property type="match status" value="1"/>
</dbReference>
<dbReference type="PROSITE" id="PS50082">
    <property type="entry name" value="WD_REPEATS_2"/>
    <property type="match status" value="2"/>
</dbReference>
<reference evidence="2" key="2">
    <citation type="journal article" date="2022" name="Microbiol. Resour. Announc.">
        <title>Metagenome Sequencing to Explore Phylogenomics of Terrestrial Cyanobacteria.</title>
        <authorList>
            <person name="Ward R.D."/>
            <person name="Stajich J.E."/>
            <person name="Johansen J.R."/>
            <person name="Huntemann M."/>
            <person name="Clum A."/>
            <person name="Foster B."/>
            <person name="Foster B."/>
            <person name="Roux S."/>
            <person name="Palaniappan K."/>
            <person name="Varghese N."/>
            <person name="Mukherjee S."/>
            <person name="Reddy T.B.K."/>
            <person name="Daum C."/>
            <person name="Copeland A."/>
            <person name="Chen I.A."/>
            <person name="Ivanova N.N."/>
            <person name="Kyrpides N.C."/>
            <person name="Shapiro N."/>
            <person name="Eloe-Fadrosh E.A."/>
            <person name="Pietrasiak N."/>
        </authorList>
    </citation>
    <scope>NUCLEOTIDE SEQUENCE</scope>
    <source>
        <strain evidence="2">GSE-NOS-MK-12-04C</strain>
    </source>
</reference>
<dbReference type="InterPro" id="IPR001680">
    <property type="entry name" value="WD40_rpt"/>
</dbReference>
<organism evidence="2 3">
    <name type="scientific">Cyanomargarita calcarea GSE-NOS-MK-12-04C</name>
    <dbReference type="NCBI Taxonomy" id="2839659"/>
    <lineage>
        <taxon>Bacteria</taxon>
        <taxon>Bacillati</taxon>
        <taxon>Cyanobacteriota</taxon>
        <taxon>Cyanophyceae</taxon>
        <taxon>Nostocales</taxon>
        <taxon>Cyanomargaritaceae</taxon>
        <taxon>Cyanomargarita</taxon>
    </lineage>
</organism>
<dbReference type="PROSITE" id="PS50294">
    <property type="entry name" value="WD_REPEATS_REGION"/>
    <property type="match status" value="1"/>
</dbReference>
<dbReference type="Pfam" id="PF00400">
    <property type="entry name" value="WD40"/>
    <property type="match status" value="2"/>
</dbReference>
<evidence type="ECO:0000256" key="1">
    <source>
        <dbReference type="PROSITE-ProRule" id="PRU00221"/>
    </source>
</evidence>